<dbReference type="EMBL" id="VUNH01000003">
    <property type="protein sequence ID" value="MST55128.1"/>
    <property type="molecule type" value="Genomic_DNA"/>
</dbReference>
<keyword evidence="1" id="KW-0175">Coiled coil</keyword>
<name>A0A6L5YAU5_9BACT</name>
<evidence type="ECO:0000259" key="2">
    <source>
        <dbReference type="Pfam" id="PF05670"/>
    </source>
</evidence>
<dbReference type="PANTHER" id="PTHR15239">
    <property type="entry name" value="NUCLEAR EXPORT MEDIATOR FACTOR NEMF"/>
    <property type="match status" value="1"/>
</dbReference>
<comment type="caution">
    <text evidence="3">The sequence shown here is derived from an EMBL/GenBank/DDBJ whole genome shotgun (WGS) entry which is preliminary data.</text>
</comment>
<reference evidence="3 4" key="1">
    <citation type="submission" date="2019-08" db="EMBL/GenBank/DDBJ databases">
        <title>In-depth cultivation of the pig gut microbiome towards novel bacterial diversity and tailored functional studies.</title>
        <authorList>
            <person name="Wylensek D."/>
            <person name="Hitch T.C.A."/>
            <person name="Clavel T."/>
        </authorList>
    </citation>
    <scope>NUCLEOTIDE SEQUENCE [LARGE SCALE GENOMIC DNA]</scope>
    <source>
        <strain evidence="3 4">SM-530-WT-4B</strain>
    </source>
</reference>
<dbReference type="InterPro" id="IPR051608">
    <property type="entry name" value="RQC_Subunit_NEMF"/>
</dbReference>
<evidence type="ECO:0000313" key="3">
    <source>
        <dbReference type="EMBL" id="MST55128.1"/>
    </source>
</evidence>
<dbReference type="GO" id="GO:1990112">
    <property type="term" value="C:RQC complex"/>
    <property type="evidence" value="ECO:0007669"/>
    <property type="project" value="TreeGrafter"/>
</dbReference>
<dbReference type="Pfam" id="PF05670">
    <property type="entry name" value="NFACT-R_1"/>
    <property type="match status" value="1"/>
</dbReference>
<evidence type="ECO:0000256" key="1">
    <source>
        <dbReference type="SAM" id="Coils"/>
    </source>
</evidence>
<evidence type="ECO:0000313" key="4">
    <source>
        <dbReference type="Proteomes" id="UP000473699"/>
    </source>
</evidence>
<dbReference type="Proteomes" id="UP000473699">
    <property type="component" value="Unassembled WGS sequence"/>
</dbReference>
<protein>
    <submittedName>
        <fullName evidence="3">DUF814 domain-containing protein</fullName>
    </submittedName>
</protein>
<gene>
    <name evidence="3" type="ORF">FYJ74_03575</name>
</gene>
<accession>A0A6L5YAU5</accession>
<feature type="domain" description="NFACT RNA-binding" evidence="2">
    <location>
        <begin position="434"/>
        <end position="520"/>
    </location>
</feature>
<dbReference type="AlphaFoldDB" id="A0A6L5YAU5"/>
<organism evidence="3 4">
    <name type="scientific">Pyramidobacter porci</name>
    <dbReference type="NCBI Taxonomy" id="2605789"/>
    <lineage>
        <taxon>Bacteria</taxon>
        <taxon>Thermotogati</taxon>
        <taxon>Synergistota</taxon>
        <taxon>Synergistia</taxon>
        <taxon>Synergistales</taxon>
        <taxon>Dethiosulfovibrionaceae</taxon>
        <taxon>Pyramidobacter</taxon>
    </lineage>
</organism>
<feature type="coiled-coil region" evidence="1">
    <location>
        <begin position="355"/>
        <end position="392"/>
    </location>
</feature>
<dbReference type="PANTHER" id="PTHR15239:SF6">
    <property type="entry name" value="RIBOSOME QUALITY CONTROL COMPLEX SUBUNIT NEMF"/>
    <property type="match status" value="1"/>
</dbReference>
<dbReference type="RefSeq" id="WP_154528237.1">
    <property type="nucleotide sequence ID" value="NZ_JAXDZJ010000147.1"/>
</dbReference>
<dbReference type="Pfam" id="PF05833">
    <property type="entry name" value="NFACT_N"/>
    <property type="match status" value="2"/>
</dbReference>
<sequence>MNYGPELVGALAPELRRCVGCQLQRIEAGSDWCALTFKNAGSIFFTWNPETFGICRIGSDELRELRSQSVKTPFVMGLQRHLGGGSMTDAKCVPGDRVLLMGFQRFVGGGVSKELTLVLELTGRMSNALFTDENGVILEAAKHVYPEVNRYRSVVPGSPYTPPPPVPGELSRPGMSDAELTAFLKAPRGIGRPLANELTRLWENGCKEMVRAALFGEPKIFQRFGKYLTALGAALPGAEVYDGGGLDFCRSYIAGEIERRALKKLAAQALKILERQRGRRAKHVADLLSQIQKAENCDAYRAAGEAILQNLGKVKEHQDLVTLNYWDADGEKTLDVKLDPARDLQGNAKLYFKKYQKFRADVAAVREQVAALQAELDDLAALEANLKRVASAEKLAELCEQIAQQYDDGRKKEKDARSRKAKKPLPPHLRFTFGNSLILAGMNERGNRYVTFQEAGPNDLWFHVHEFPGSHVILKNPPADAAERERAVRAAASLALCYSECAGRSAVVDYAEKKQVRHIQGGGPANVTYKRPGTVLVGPDDWKEILERR</sequence>
<dbReference type="GO" id="GO:0000049">
    <property type="term" value="F:tRNA binding"/>
    <property type="evidence" value="ECO:0007669"/>
    <property type="project" value="TreeGrafter"/>
</dbReference>
<dbReference type="GO" id="GO:0072344">
    <property type="term" value="P:rescue of stalled ribosome"/>
    <property type="evidence" value="ECO:0007669"/>
    <property type="project" value="TreeGrafter"/>
</dbReference>
<dbReference type="GO" id="GO:0043023">
    <property type="term" value="F:ribosomal large subunit binding"/>
    <property type="evidence" value="ECO:0007669"/>
    <property type="project" value="TreeGrafter"/>
</dbReference>
<keyword evidence="4" id="KW-1185">Reference proteome</keyword>
<proteinExistence type="predicted"/>
<dbReference type="InterPro" id="IPR008532">
    <property type="entry name" value="NFACT_RNA-bd"/>
</dbReference>
<dbReference type="Gene3D" id="2.30.310.10">
    <property type="entry name" value="ibrinogen binding protein from staphylococcus aureus domain"/>
    <property type="match status" value="1"/>
</dbReference>